<organism evidence="10 11">
    <name type="scientific">Helicocarpus griseus UAMH5409</name>
    <dbReference type="NCBI Taxonomy" id="1447875"/>
    <lineage>
        <taxon>Eukaryota</taxon>
        <taxon>Fungi</taxon>
        <taxon>Dikarya</taxon>
        <taxon>Ascomycota</taxon>
        <taxon>Pezizomycotina</taxon>
        <taxon>Eurotiomycetes</taxon>
        <taxon>Eurotiomycetidae</taxon>
        <taxon>Onygenales</taxon>
        <taxon>Ajellomycetaceae</taxon>
        <taxon>Helicocarpus</taxon>
    </lineage>
</organism>
<evidence type="ECO:0000256" key="1">
    <source>
        <dbReference type="ARBA" id="ARBA00009225"/>
    </source>
</evidence>
<keyword evidence="5 6" id="KW-0067">ATP-binding</keyword>
<sequence length="550" mass="59680">MTLLKRLMMFPSRLKDTSHSRRGSFVGGKRRRRSLEDLSREVEHLFTGHLDVPNLLSMSKKIRAQIDTCAKTSPMCMLPSFNYALPTGKERGTYLALDVGGSTFRVALVELSGSATMKIIRMETSTIDESVKLLEGKAFFAWMAGKIEQMLLGGQEKYGLDSEPLPMGLSWSFPVDQTSIRSGRVISMGKGFLCSNGTVGEDLSELIMEACKERNLNVQIDAIVNDSSSTLLSRAYIDSSTRVSLILGTGTNAAIHYPVHAIGIDKFGNRPAEWFAQADHVIVNTELSMFGGGGVLPMTTWDDFLNRTHLKPDYQPLEYMCTGRYLGEIVRLIMVDAVKTAGLFGGVLPESMRSPYSFDTAIAAFIQEDTSPSLIASSDYLRERHTFATAPSPSDLLFLQQVCSSVTRRAAAYLAAAIHALWCLRNSSEPPLTPATPDSTSATKEDGDLQIPKTPANTVAQNVTIACDGAVINKYPGFHSQCQQYLNELTFERDPSGPSPPLSPPESATASPSKQAITSVLTTPTIALELAHESAIYGAAVAVAVAVSET</sequence>
<evidence type="ECO:0000256" key="4">
    <source>
        <dbReference type="ARBA" id="ARBA00022777"/>
    </source>
</evidence>
<dbReference type="GO" id="GO:0005829">
    <property type="term" value="C:cytosol"/>
    <property type="evidence" value="ECO:0007669"/>
    <property type="project" value="TreeGrafter"/>
</dbReference>
<dbReference type="PRINTS" id="PR00475">
    <property type="entry name" value="HEXOKINASE"/>
</dbReference>
<dbReference type="STRING" id="1447875.A0A2B7WF87"/>
<evidence type="ECO:0000313" key="10">
    <source>
        <dbReference type="EMBL" id="PGG95276.1"/>
    </source>
</evidence>
<dbReference type="Gene3D" id="3.30.420.40">
    <property type="match status" value="1"/>
</dbReference>
<feature type="domain" description="Hexokinase N-terminal" evidence="8">
    <location>
        <begin position="58"/>
        <end position="236"/>
    </location>
</feature>
<keyword evidence="2 6" id="KW-0808">Transferase</keyword>
<evidence type="ECO:0000313" key="11">
    <source>
        <dbReference type="Proteomes" id="UP000223968"/>
    </source>
</evidence>
<dbReference type="GO" id="GO:0006013">
    <property type="term" value="P:mannose metabolic process"/>
    <property type="evidence" value="ECO:0007669"/>
    <property type="project" value="TreeGrafter"/>
</dbReference>
<dbReference type="InterPro" id="IPR001312">
    <property type="entry name" value="Hexokinase"/>
</dbReference>
<evidence type="ECO:0000256" key="5">
    <source>
        <dbReference type="ARBA" id="ARBA00022840"/>
    </source>
</evidence>
<comment type="caution">
    <text evidence="10">The sequence shown here is derived from an EMBL/GenBank/DDBJ whole genome shotgun (WGS) entry which is preliminary data.</text>
</comment>
<dbReference type="AlphaFoldDB" id="A0A2B7WF87"/>
<dbReference type="GO" id="GO:0004340">
    <property type="term" value="F:glucokinase activity"/>
    <property type="evidence" value="ECO:0007669"/>
    <property type="project" value="TreeGrafter"/>
</dbReference>
<evidence type="ECO:0000259" key="8">
    <source>
        <dbReference type="Pfam" id="PF00349"/>
    </source>
</evidence>
<name>A0A2B7WF87_9EURO</name>
<keyword evidence="6" id="KW-0324">Glycolysis</keyword>
<dbReference type="InterPro" id="IPR022673">
    <property type="entry name" value="Hexokinase_C"/>
</dbReference>
<protein>
    <recommendedName>
        <fullName evidence="6">Phosphotransferase</fullName>
        <ecNumber evidence="6">2.7.1.-</ecNumber>
    </recommendedName>
</protein>
<dbReference type="InterPro" id="IPR022672">
    <property type="entry name" value="Hexokinase_N"/>
</dbReference>
<keyword evidence="4 6" id="KW-0418">Kinase</keyword>
<dbReference type="Pfam" id="PF00349">
    <property type="entry name" value="Hexokinase_1"/>
    <property type="match status" value="1"/>
</dbReference>
<dbReference type="GO" id="GO:0006096">
    <property type="term" value="P:glycolytic process"/>
    <property type="evidence" value="ECO:0007669"/>
    <property type="project" value="UniProtKB-UniPathway"/>
</dbReference>
<dbReference type="InterPro" id="IPR043129">
    <property type="entry name" value="ATPase_NBD"/>
</dbReference>
<evidence type="ECO:0000256" key="3">
    <source>
        <dbReference type="ARBA" id="ARBA00022741"/>
    </source>
</evidence>
<evidence type="ECO:0000256" key="2">
    <source>
        <dbReference type="ARBA" id="ARBA00022679"/>
    </source>
</evidence>
<dbReference type="Gene3D" id="3.40.367.20">
    <property type="match status" value="1"/>
</dbReference>
<gene>
    <name evidence="10" type="ORF">AJ79_10151</name>
</gene>
<feature type="domain" description="Hexokinase C-terminal" evidence="9">
    <location>
        <begin position="243"/>
        <end position="545"/>
    </location>
</feature>
<dbReference type="PROSITE" id="PS51748">
    <property type="entry name" value="HEXOKINASE_2"/>
    <property type="match status" value="1"/>
</dbReference>
<dbReference type="PANTHER" id="PTHR19443">
    <property type="entry name" value="HEXOKINASE"/>
    <property type="match status" value="1"/>
</dbReference>
<proteinExistence type="inferred from homology"/>
<evidence type="ECO:0000256" key="6">
    <source>
        <dbReference type="RuleBase" id="RU362007"/>
    </source>
</evidence>
<comment type="similarity">
    <text evidence="1 6">Belongs to the hexokinase family.</text>
</comment>
<dbReference type="PANTHER" id="PTHR19443:SF24">
    <property type="entry name" value="PHOSPHOTRANSFERASE"/>
    <property type="match status" value="1"/>
</dbReference>
<dbReference type="GO" id="GO:0005536">
    <property type="term" value="F:D-glucose binding"/>
    <property type="evidence" value="ECO:0007669"/>
    <property type="project" value="InterPro"/>
</dbReference>
<reference evidence="10 11" key="1">
    <citation type="submission" date="2017-10" db="EMBL/GenBank/DDBJ databases">
        <title>Comparative genomics in systemic dimorphic fungi from Ajellomycetaceae.</title>
        <authorList>
            <person name="Munoz J.F."/>
            <person name="Mcewen J.G."/>
            <person name="Clay O.K."/>
            <person name="Cuomo C.A."/>
        </authorList>
    </citation>
    <scope>NUCLEOTIDE SEQUENCE [LARGE SCALE GENOMIC DNA]</scope>
    <source>
        <strain evidence="10 11">UAMH5409</strain>
    </source>
</reference>
<feature type="region of interest" description="Disordered" evidence="7">
    <location>
        <begin position="491"/>
        <end position="516"/>
    </location>
</feature>
<dbReference type="GO" id="GO:0008865">
    <property type="term" value="F:fructokinase activity"/>
    <property type="evidence" value="ECO:0007669"/>
    <property type="project" value="TreeGrafter"/>
</dbReference>
<dbReference type="UniPathway" id="UPA00109">
    <property type="reaction ID" value="UER00180"/>
</dbReference>
<dbReference type="OrthoDB" id="419537at2759"/>
<accession>A0A2B7WF87</accession>
<dbReference type="GO" id="GO:0006006">
    <property type="term" value="P:glucose metabolic process"/>
    <property type="evidence" value="ECO:0007669"/>
    <property type="project" value="TreeGrafter"/>
</dbReference>
<dbReference type="GO" id="GO:0005739">
    <property type="term" value="C:mitochondrion"/>
    <property type="evidence" value="ECO:0007669"/>
    <property type="project" value="TreeGrafter"/>
</dbReference>
<keyword evidence="3 6" id="KW-0547">Nucleotide-binding</keyword>
<dbReference type="Proteomes" id="UP000223968">
    <property type="component" value="Unassembled WGS sequence"/>
</dbReference>
<dbReference type="SUPFAM" id="SSF53067">
    <property type="entry name" value="Actin-like ATPase domain"/>
    <property type="match status" value="2"/>
</dbReference>
<dbReference type="EMBL" id="PDNB01000368">
    <property type="protein sequence ID" value="PGG95276.1"/>
    <property type="molecule type" value="Genomic_DNA"/>
</dbReference>
<dbReference type="Pfam" id="PF03727">
    <property type="entry name" value="Hexokinase_2"/>
    <property type="match status" value="1"/>
</dbReference>
<dbReference type="GO" id="GO:0019158">
    <property type="term" value="F:mannokinase activity"/>
    <property type="evidence" value="ECO:0007669"/>
    <property type="project" value="TreeGrafter"/>
</dbReference>
<feature type="region of interest" description="Disordered" evidence="7">
    <location>
        <begin position="429"/>
        <end position="455"/>
    </location>
</feature>
<keyword evidence="11" id="KW-1185">Reference proteome</keyword>
<evidence type="ECO:0000259" key="9">
    <source>
        <dbReference type="Pfam" id="PF03727"/>
    </source>
</evidence>
<dbReference type="EC" id="2.7.1.-" evidence="6"/>
<evidence type="ECO:0000256" key="7">
    <source>
        <dbReference type="SAM" id="MobiDB-lite"/>
    </source>
</evidence>
<dbReference type="GO" id="GO:0001678">
    <property type="term" value="P:intracellular glucose homeostasis"/>
    <property type="evidence" value="ECO:0007669"/>
    <property type="project" value="InterPro"/>
</dbReference>
<dbReference type="GO" id="GO:0005524">
    <property type="term" value="F:ATP binding"/>
    <property type="evidence" value="ECO:0007669"/>
    <property type="project" value="UniProtKB-UniRule"/>
</dbReference>
<feature type="compositionally biased region" description="Polar residues" evidence="7">
    <location>
        <begin position="429"/>
        <end position="442"/>
    </location>
</feature>
<dbReference type="FunFam" id="3.40.367.20:FF:000011">
    <property type="entry name" value="Phosphotransferase"/>
    <property type="match status" value="1"/>
</dbReference>